<keyword evidence="5" id="KW-0378">Hydrolase</keyword>
<dbReference type="PANTHER" id="PTHR11802">
    <property type="entry name" value="SERINE PROTEASE FAMILY S10 SERINE CARBOXYPEPTIDASE"/>
    <property type="match status" value="1"/>
</dbReference>
<keyword evidence="2" id="KW-0121">Carboxypeptidase</keyword>
<proteinExistence type="inferred from homology"/>
<dbReference type="AlphaFoldDB" id="A0AAN6YZE3"/>
<evidence type="ECO:0000256" key="2">
    <source>
        <dbReference type="ARBA" id="ARBA00022645"/>
    </source>
</evidence>
<gene>
    <name evidence="8" type="ORF">N657DRAFT_675612</name>
</gene>
<evidence type="ECO:0000256" key="1">
    <source>
        <dbReference type="ARBA" id="ARBA00009431"/>
    </source>
</evidence>
<evidence type="ECO:0000256" key="6">
    <source>
        <dbReference type="ARBA" id="ARBA00023180"/>
    </source>
</evidence>
<protein>
    <submittedName>
        <fullName evidence="8">Alpha/beta-hydrolase</fullName>
    </submittedName>
</protein>
<dbReference type="RefSeq" id="XP_062642087.1">
    <property type="nucleotide sequence ID" value="XM_062795832.1"/>
</dbReference>
<organism evidence="8 9">
    <name type="scientific">Parathielavia appendiculata</name>
    <dbReference type="NCBI Taxonomy" id="2587402"/>
    <lineage>
        <taxon>Eukaryota</taxon>
        <taxon>Fungi</taxon>
        <taxon>Dikarya</taxon>
        <taxon>Ascomycota</taxon>
        <taxon>Pezizomycotina</taxon>
        <taxon>Sordariomycetes</taxon>
        <taxon>Sordariomycetidae</taxon>
        <taxon>Sordariales</taxon>
        <taxon>Chaetomiaceae</taxon>
        <taxon>Parathielavia</taxon>
    </lineage>
</organism>
<dbReference type="Proteomes" id="UP001302602">
    <property type="component" value="Unassembled WGS sequence"/>
</dbReference>
<dbReference type="GeneID" id="87832600"/>
<accession>A0AAN6YZE3</accession>
<dbReference type="InterPro" id="IPR029058">
    <property type="entry name" value="AB_hydrolase_fold"/>
</dbReference>
<comment type="caution">
    <text evidence="8">The sequence shown here is derived from an EMBL/GenBank/DDBJ whole genome shotgun (WGS) entry which is preliminary data.</text>
</comment>
<dbReference type="PANTHER" id="PTHR11802:SF189">
    <property type="entry name" value="CARBOXYPEPTIDASE"/>
    <property type="match status" value="1"/>
</dbReference>
<reference evidence="8" key="2">
    <citation type="submission" date="2023-05" db="EMBL/GenBank/DDBJ databases">
        <authorList>
            <consortium name="Lawrence Berkeley National Laboratory"/>
            <person name="Steindorff A."/>
            <person name="Hensen N."/>
            <person name="Bonometti L."/>
            <person name="Westerberg I."/>
            <person name="Brannstrom I.O."/>
            <person name="Guillou S."/>
            <person name="Cros-Aarteil S."/>
            <person name="Calhoun S."/>
            <person name="Haridas S."/>
            <person name="Kuo A."/>
            <person name="Mondo S."/>
            <person name="Pangilinan J."/>
            <person name="Riley R."/>
            <person name="Labutti K."/>
            <person name="Andreopoulos B."/>
            <person name="Lipzen A."/>
            <person name="Chen C."/>
            <person name="Yanf M."/>
            <person name="Daum C."/>
            <person name="Ng V."/>
            <person name="Clum A."/>
            <person name="Ohm R."/>
            <person name="Martin F."/>
            <person name="Silar P."/>
            <person name="Natvig D."/>
            <person name="Lalanne C."/>
            <person name="Gautier V."/>
            <person name="Ament-Velasquez S.L."/>
            <person name="Kruys A."/>
            <person name="Hutchinson M.I."/>
            <person name="Powell A.J."/>
            <person name="Barry K."/>
            <person name="Miller A.N."/>
            <person name="Grigoriev I.V."/>
            <person name="Debuchy R."/>
            <person name="Gladieux P."/>
            <person name="Thoren M.H."/>
            <person name="Johannesson H."/>
        </authorList>
    </citation>
    <scope>NUCLEOTIDE SEQUENCE</scope>
    <source>
        <strain evidence="8">CBS 731.68</strain>
    </source>
</reference>
<dbReference type="EMBL" id="MU853272">
    <property type="protein sequence ID" value="KAK4118314.1"/>
    <property type="molecule type" value="Genomic_DNA"/>
</dbReference>
<name>A0AAN6YZE3_9PEZI</name>
<dbReference type="GO" id="GO:0004185">
    <property type="term" value="F:serine-type carboxypeptidase activity"/>
    <property type="evidence" value="ECO:0007669"/>
    <property type="project" value="InterPro"/>
</dbReference>
<comment type="similarity">
    <text evidence="1">Belongs to the peptidase S10 family.</text>
</comment>
<sequence>MLPLTVLFGLLAGAHTHICETTPGVNSYSGYVNLPANATEGRPNDIHSFFWFFEARKDPANAPLALWLQGGPGAASTPYAVGGNGPCFVSRNARDTVLNPWSWNNEVNMLYLDQPVQSGFSYDTLINGTVDETQRPPVPMPLSPSSPVTELNSTFLAGVFASQNPKAAANTTANAAFAAWHFMQIWMQQFPKYKPKGNKLSIWTQSYGGHYGPTFAKFFTDQTRKIDAGTFPNNAVPLRLDTVGIINGCVDILTQLPSYAQMAYNNTLGIQVINETEYDAALASFPECRRRVEACRSLARSHDPVELGNVEAVNKACSEAYYFCYGTMGNVVESRGRNVYDITQVMPDAFPPRYVGGYLNSKEVQLELGVPLNMSGISMPVWNAFMQTGDFVLGNNLPYLGNLLDEGVKVALVYGDRDFQCNWYGGEQISLAIQSRGSERFRRAGYARIQTNSTYVGGYVRQHGSLSFSRLFDAGHEAPWYQPETAYQIFKRVMFDRDVATGRVSTAEPCGHAYSTDGPDNVFNVTNAVPSQHAPECYLWAIFLTCDPTQTEMLRNGTAILKDYIMIGYHKADGSIHSY</sequence>
<dbReference type="GO" id="GO:0006508">
    <property type="term" value="P:proteolysis"/>
    <property type="evidence" value="ECO:0007669"/>
    <property type="project" value="UniProtKB-KW"/>
</dbReference>
<evidence type="ECO:0000313" key="9">
    <source>
        <dbReference type="Proteomes" id="UP001302602"/>
    </source>
</evidence>
<evidence type="ECO:0000256" key="7">
    <source>
        <dbReference type="SAM" id="SignalP"/>
    </source>
</evidence>
<keyword evidence="3" id="KW-0645">Protease</keyword>
<dbReference type="SUPFAM" id="SSF53474">
    <property type="entry name" value="alpha/beta-Hydrolases"/>
    <property type="match status" value="1"/>
</dbReference>
<evidence type="ECO:0000313" key="8">
    <source>
        <dbReference type="EMBL" id="KAK4118314.1"/>
    </source>
</evidence>
<evidence type="ECO:0000256" key="3">
    <source>
        <dbReference type="ARBA" id="ARBA00022670"/>
    </source>
</evidence>
<dbReference type="Gene3D" id="3.40.50.1820">
    <property type="entry name" value="alpha/beta hydrolase"/>
    <property type="match status" value="1"/>
</dbReference>
<keyword evidence="9" id="KW-1185">Reference proteome</keyword>
<reference evidence="8" key="1">
    <citation type="journal article" date="2023" name="Mol. Phylogenet. Evol.">
        <title>Genome-scale phylogeny and comparative genomics of the fungal order Sordariales.</title>
        <authorList>
            <person name="Hensen N."/>
            <person name="Bonometti L."/>
            <person name="Westerberg I."/>
            <person name="Brannstrom I.O."/>
            <person name="Guillou S."/>
            <person name="Cros-Aarteil S."/>
            <person name="Calhoun S."/>
            <person name="Haridas S."/>
            <person name="Kuo A."/>
            <person name="Mondo S."/>
            <person name="Pangilinan J."/>
            <person name="Riley R."/>
            <person name="LaButti K."/>
            <person name="Andreopoulos B."/>
            <person name="Lipzen A."/>
            <person name="Chen C."/>
            <person name="Yan M."/>
            <person name="Daum C."/>
            <person name="Ng V."/>
            <person name="Clum A."/>
            <person name="Steindorff A."/>
            <person name="Ohm R.A."/>
            <person name="Martin F."/>
            <person name="Silar P."/>
            <person name="Natvig D.O."/>
            <person name="Lalanne C."/>
            <person name="Gautier V."/>
            <person name="Ament-Velasquez S.L."/>
            <person name="Kruys A."/>
            <person name="Hutchinson M.I."/>
            <person name="Powell A.J."/>
            <person name="Barry K."/>
            <person name="Miller A.N."/>
            <person name="Grigoriev I.V."/>
            <person name="Debuchy R."/>
            <person name="Gladieux P."/>
            <person name="Hiltunen Thoren M."/>
            <person name="Johannesson H."/>
        </authorList>
    </citation>
    <scope>NUCLEOTIDE SEQUENCE</scope>
    <source>
        <strain evidence="8">CBS 731.68</strain>
    </source>
</reference>
<dbReference type="GO" id="GO:0000324">
    <property type="term" value="C:fungal-type vacuole"/>
    <property type="evidence" value="ECO:0007669"/>
    <property type="project" value="TreeGrafter"/>
</dbReference>
<dbReference type="Pfam" id="PF00450">
    <property type="entry name" value="Peptidase_S10"/>
    <property type="match status" value="1"/>
</dbReference>
<dbReference type="PRINTS" id="PR00724">
    <property type="entry name" value="CRBOXYPTASEC"/>
</dbReference>
<keyword evidence="6" id="KW-0325">Glycoprotein</keyword>
<dbReference type="InterPro" id="IPR001563">
    <property type="entry name" value="Peptidase_S10"/>
</dbReference>
<keyword evidence="4 7" id="KW-0732">Signal</keyword>
<evidence type="ECO:0000256" key="4">
    <source>
        <dbReference type="ARBA" id="ARBA00022729"/>
    </source>
</evidence>
<evidence type="ECO:0000256" key="5">
    <source>
        <dbReference type="ARBA" id="ARBA00022801"/>
    </source>
</evidence>
<feature type="signal peptide" evidence="7">
    <location>
        <begin position="1"/>
        <end position="16"/>
    </location>
</feature>
<feature type="chain" id="PRO_5043043182" evidence="7">
    <location>
        <begin position="17"/>
        <end position="579"/>
    </location>
</feature>